<protein>
    <submittedName>
        <fullName evidence="2">Uncharacterized protein</fullName>
    </submittedName>
</protein>
<evidence type="ECO:0000256" key="1">
    <source>
        <dbReference type="SAM" id="MobiDB-lite"/>
    </source>
</evidence>
<feature type="region of interest" description="Disordered" evidence="1">
    <location>
        <begin position="67"/>
        <end position="86"/>
    </location>
</feature>
<name>A0ABY1ZHE7_9GAMM</name>
<reference evidence="2 3" key="1">
    <citation type="submission" date="2019-02" db="EMBL/GenBank/DDBJ databases">
        <title>Marinobacter halodurans sp. nov., a marine bacterium isolated from sea tidal flat.</title>
        <authorList>
            <person name="Yoo Y."/>
            <person name="Lee D.W."/>
            <person name="Kim B.S."/>
            <person name="Kim J.-J."/>
        </authorList>
    </citation>
    <scope>NUCLEOTIDE SEQUENCE [LARGE SCALE GENOMIC DNA]</scope>
    <source>
        <strain evidence="2 3">YJ-S3-2</strain>
    </source>
</reference>
<dbReference type="RefSeq" id="WP_131482968.1">
    <property type="nucleotide sequence ID" value="NZ_SJDL01000028.1"/>
</dbReference>
<organism evidence="2 3">
    <name type="scientific">Marinobacter halodurans</name>
    <dbReference type="NCBI Taxonomy" id="2528979"/>
    <lineage>
        <taxon>Bacteria</taxon>
        <taxon>Pseudomonadati</taxon>
        <taxon>Pseudomonadota</taxon>
        <taxon>Gammaproteobacteria</taxon>
        <taxon>Pseudomonadales</taxon>
        <taxon>Marinobacteraceae</taxon>
        <taxon>Marinobacter</taxon>
    </lineage>
</organism>
<evidence type="ECO:0000313" key="2">
    <source>
        <dbReference type="EMBL" id="TBW52222.1"/>
    </source>
</evidence>
<evidence type="ECO:0000313" key="3">
    <source>
        <dbReference type="Proteomes" id="UP000313645"/>
    </source>
</evidence>
<keyword evidence="3" id="KW-1185">Reference proteome</keyword>
<gene>
    <name evidence="2" type="ORF">EZI54_16415</name>
</gene>
<dbReference type="Proteomes" id="UP000313645">
    <property type="component" value="Unassembled WGS sequence"/>
</dbReference>
<accession>A0ABY1ZHE7</accession>
<sequence length="86" mass="9958">MDIERLRLEAPELYAALIEEGARQERERALAHLDTARWYDSLQEATEAIRDGSPVVSDEALNHHYAAVEDERDRREADTVRRLGLR</sequence>
<comment type="caution">
    <text evidence="2">The sequence shown here is derived from an EMBL/GenBank/DDBJ whole genome shotgun (WGS) entry which is preliminary data.</text>
</comment>
<dbReference type="EMBL" id="SJDL01000028">
    <property type="protein sequence ID" value="TBW52222.1"/>
    <property type="molecule type" value="Genomic_DNA"/>
</dbReference>
<proteinExistence type="predicted"/>